<gene>
    <name evidence="2" type="ORF">SAMN04487892_0711</name>
</gene>
<reference evidence="3" key="1">
    <citation type="submission" date="2016-10" db="EMBL/GenBank/DDBJ databases">
        <authorList>
            <person name="Varghese N."/>
            <person name="Submissions S."/>
        </authorList>
    </citation>
    <scope>NUCLEOTIDE SEQUENCE [LARGE SCALE GENOMIC DNA]</scope>
    <source>
        <strain evidence="3">DSM 25030</strain>
    </source>
</reference>
<protein>
    <submittedName>
        <fullName evidence="2">Uncharacterized Fe-S cluster protein YjdI</fullName>
    </submittedName>
</protein>
<name>A0A1H2RLF3_9FLAO</name>
<dbReference type="STRING" id="1073328.SAMN05216294_2063"/>
<dbReference type="EMBL" id="FNMY01000001">
    <property type="protein sequence ID" value="SDW20323.1"/>
    <property type="molecule type" value="Genomic_DNA"/>
</dbReference>
<evidence type="ECO:0000259" key="1">
    <source>
        <dbReference type="Pfam" id="PF06902"/>
    </source>
</evidence>
<evidence type="ECO:0000313" key="2">
    <source>
        <dbReference type="EMBL" id="SDW20323.1"/>
    </source>
</evidence>
<dbReference type="Proteomes" id="UP000199592">
    <property type="component" value="Unassembled WGS sequence"/>
</dbReference>
<accession>A0A1H2RLF3</accession>
<evidence type="ECO:0000313" key="3">
    <source>
        <dbReference type="Proteomes" id="UP000199592"/>
    </source>
</evidence>
<dbReference type="AlphaFoldDB" id="A0A1H2RLF3"/>
<feature type="domain" description="Divergent 4Fe-4S mono-cluster" evidence="1">
    <location>
        <begin position="27"/>
        <end position="89"/>
    </location>
</feature>
<sequence length="91" mass="10315">MKRAAIAALFFILNLINWKIMGTTKTYSNGEVKVIWKPELCEHAGICVKMLPQVYNPKERPWIKAENASSEELKNQISKCPSGALSYSEEK</sequence>
<proteinExistence type="predicted"/>
<organism evidence="2 3">
    <name type="scientific">Flagellimonas zhangzhouensis</name>
    <dbReference type="NCBI Taxonomy" id="1073328"/>
    <lineage>
        <taxon>Bacteria</taxon>
        <taxon>Pseudomonadati</taxon>
        <taxon>Bacteroidota</taxon>
        <taxon>Flavobacteriia</taxon>
        <taxon>Flavobacteriales</taxon>
        <taxon>Flavobacteriaceae</taxon>
        <taxon>Flagellimonas</taxon>
    </lineage>
</organism>
<dbReference type="Pfam" id="PF06902">
    <property type="entry name" value="Fer4_19"/>
    <property type="match status" value="1"/>
</dbReference>
<keyword evidence="3" id="KW-1185">Reference proteome</keyword>
<dbReference type="InterPro" id="IPR010693">
    <property type="entry name" value="Divergent_4Fe-4S_mono-cluster"/>
</dbReference>